<dbReference type="SUPFAM" id="SSF49899">
    <property type="entry name" value="Concanavalin A-like lectins/glucanases"/>
    <property type="match status" value="1"/>
</dbReference>
<dbReference type="Pfam" id="PF17851">
    <property type="entry name" value="GH43_C2"/>
    <property type="match status" value="1"/>
</dbReference>
<evidence type="ECO:0000256" key="1">
    <source>
        <dbReference type="ARBA" id="ARBA00022729"/>
    </source>
</evidence>
<evidence type="ECO:0000256" key="3">
    <source>
        <dbReference type="ARBA" id="ARBA00023295"/>
    </source>
</evidence>
<dbReference type="InterPro" id="IPR023296">
    <property type="entry name" value="Glyco_hydro_beta-prop_sf"/>
</dbReference>
<dbReference type="Proteomes" id="UP001610432">
    <property type="component" value="Unassembled WGS sequence"/>
</dbReference>
<gene>
    <name evidence="5" type="ORF">BJX67DRAFT_372776</name>
</gene>
<keyword evidence="1" id="KW-0732">Signal</keyword>
<dbReference type="InterPro" id="IPR051795">
    <property type="entry name" value="Glycosyl_Hydrlase_43"/>
</dbReference>
<keyword evidence="6" id="KW-1185">Reference proteome</keyword>
<evidence type="ECO:0000259" key="4">
    <source>
        <dbReference type="Pfam" id="PF17851"/>
    </source>
</evidence>
<evidence type="ECO:0000256" key="2">
    <source>
        <dbReference type="ARBA" id="ARBA00022801"/>
    </source>
</evidence>
<proteinExistence type="predicted"/>
<dbReference type="Gene3D" id="2.115.10.20">
    <property type="entry name" value="Glycosyl hydrolase domain, family 43"/>
    <property type="match status" value="1"/>
</dbReference>
<accession>A0ABR4LNU0</accession>
<protein>
    <submittedName>
        <fullName evidence="5">Glycosyl hydrolase</fullName>
    </submittedName>
</protein>
<dbReference type="EMBL" id="JBFXLQ010000027">
    <property type="protein sequence ID" value="KAL2866111.1"/>
    <property type="molecule type" value="Genomic_DNA"/>
</dbReference>
<feature type="domain" description="Beta-xylosidase C-terminal Concanavalin A-like" evidence="4">
    <location>
        <begin position="243"/>
        <end position="433"/>
    </location>
</feature>
<keyword evidence="3" id="KW-0326">Glycosidase</keyword>
<dbReference type="PANTHER" id="PTHR42812:SF15">
    <property type="entry name" value="HYDROLASE, PUTATIVE (AFU_ORTHOLOGUE AFUA_2G00930)-RELATED"/>
    <property type="match status" value="1"/>
</dbReference>
<sequence length="440" mass="47770">MVEAVNPCTSAISGKHVVRRNLPKPKRRTKSLLINCEAFGERAYVDGIWSSSIAYRESTSTFYWLGCIDFASTYIYTASSPEGSWEQQSIIPNCYYDAGLLIDDDDTIVAQLSNDGLSEVSTQQVFSTPEDIGTLEGSRFYKRDGQYYIFMTRPANGQYIIKSSSPMQGYGDAHQVLLDMATPISGGGVPHQGSLVSTADDNWYYMGFDSDGWPVITTVNSGWGSNYPFPLPESPVNPTTGTDKFPGTKLGPAWEWNHNPDTSAFSVDDGLTLSAGTVTDDIYSARNTLTRRIHGPEGSETLELDFSGMADGDRAGLALLRDQSAYVGIARDGDSFAVNYVDGITMDTNWETTSPGTVGASEGIQLNGTVWLRIVADIAPGGSNAATFHYSTDGSTFAQIGGSFTMSTDWHFFIGYRYGIFEFATQALGGSVKVVSFKSE</sequence>
<dbReference type="RefSeq" id="XP_070885090.1">
    <property type="nucleotide sequence ID" value="XM_071031291.1"/>
</dbReference>
<keyword evidence="2 5" id="KW-0378">Hydrolase</keyword>
<organism evidence="5 6">
    <name type="scientific">Aspergillus lucknowensis</name>
    <dbReference type="NCBI Taxonomy" id="176173"/>
    <lineage>
        <taxon>Eukaryota</taxon>
        <taxon>Fungi</taxon>
        <taxon>Dikarya</taxon>
        <taxon>Ascomycota</taxon>
        <taxon>Pezizomycotina</taxon>
        <taxon>Eurotiomycetes</taxon>
        <taxon>Eurotiomycetidae</taxon>
        <taxon>Eurotiales</taxon>
        <taxon>Aspergillaceae</taxon>
        <taxon>Aspergillus</taxon>
        <taxon>Aspergillus subgen. Nidulantes</taxon>
    </lineage>
</organism>
<comment type="caution">
    <text evidence="5">The sequence shown here is derived from an EMBL/GenBank/DDBJ whole genome shotgun (WGS) entry which is preliminary data.</text>
</comment>
<dbReference type="SUPFAM" id="SSF75005">
    <property type="entry name" value="Arabinanase/levansucrase/invertase"/>
    <property type="match status" value="1"/>
</dbReference>
<dbReference type="GO" id="GO:0016787">
    <property type="term" value="F:hydrolase activity"/>
    <property type="evidence" value="ECO:0007669"/>
    <property type="project" value="UniProtKB-KW"/>
</dbReference>
<dbReference type="GeneID" id="98146363"/>
<dbReference type="Gene3D" id="2.60.120.200">
    <property type="match status" value="1"/>
</dbReference>
<dbReference type="PANTHER" id="PTHR42812">
    <property type="entry name" value="BETA-XYLOSIDASE"/>
    <property type="match status" value="1"/>
</dbReference>
<dbReference type="InterPro" id="IPR041542">
    <property type="entry name" value="GH43_C2"/>
</dbReference>
<evidence type="ECO:0000313" key="5">
    <source>
        <dbReference type="EMBL" id="KAL2866111.1"/>
    </source>
</evidence>
<name>A0ABR4LNU0_9EURO</name>
<dbReference type="InterPro" id="IPR013320">
    <property type="entry name" value="ConA-like_dom_sf"/>
</dbReference>
<reference evidence="5 6" key="1">
    <citation type="submission" date="2024-07" db="EMBL/GenBank/DDBJ databases">
        <title>Section-level genome sequencing and comparative genomics of Aspergillus sections Usti and Cavernicolus.</title>
        <authorList>
            <consortium name="Lawrence Berkeley National Laboratory"/>
            <person name="Nybo J.L."/>
            <person name="Vesth T.C."/>
            <person name="Theobald S."/>
            <person name="Frisvad J.C."/>
            <person name="Larsen T.O."/>
            <person name="Kjaerboelling I."/>
            <person name="Rothschild-Mancinelli K."/>
            <person name="Lyhne E.K."/>
            <person name="Kogle M.E."/>
            <person name="Barry K."/>
            <person name="Clum A."/>
            <person name="Na H."/>
            <person name="Ledsgaard L."/>
            <person name="Lin J."/>
            <person name="Lipzen A."/>
            <person name="Kuo A."/>
            <person name="Riley R."/>
            <person name="Mondo S."/>
            <person name="Labutti K."/>
            <person name="Haridas S."/>
            <person name="Pangalinan J."/>
            <person name="Salamov A.A."/>
            <person name="Simmons B.A."/>
            <person name="Magnuson J.K."/>
            <person name="Chen J."/>
            <person name="Drula E."/>
            <person name="Henrissat B."/>
            <person name="Wiebenga A."/>
            <person name="Lubbers R.J."/>
            <person name="Gomes A.C."/>
            <person name="Macurrencykelacurrency M.R."/>
            <person name="Stajich J."/>
            <person name="Grigoriev I.V."/>
            <person name="Mortensen U.H."/>
            <person name="De Vries R.P."/>
            <person name="Baker S.E."/>
            <person name="Andersen M.R."/>
        </authorList>
    </citation>
    <scope>NUCLEOTIDE SEQUENCE [LARGE SCALE GENOMIC DNA]</scope>
    <source>
        <strain evidence="5 6">CBS 449.75</strain>
    </source>
</reference>
<evidence type="ECO:0000313" key="6">
    <source>
        <dbReference type="Proteomes" id="UP001610432"/>
    </source>
</evidence>